<dbReference type="RefSeq" id="WP_248266517.1">
    <property type="nucleotide sequence ID" value="NZ_CP096034.1"/>
</dbReference>
<name>A0ABY4JJP2_9BACI</name>
<evidence type="ECO:0000313" key="3">
    <source>
        <dbReference type="EMBL" id="UPM53230.1"/>
    </source>
</evidence>
<gene>
    <name evidence="3" type="ORF">MY490_15625</name>
</gene>
<sequence length="436" mass="50779">MSVIFTSKDISKKLKIGKSRVREISKELEKKEYHFTKNQDTRIYNQNDFELFQLIIKEYQKNENLLQSVEYALNNQSVQSQSEVHVNETTSIENEITEKNTEIITNNTPNIPLENNIHNNFDIKNDMEIIELKKNDIVEEADSQIETIDSELIQHSLLQEVALLEASVSQLEPIEVVENSQISSQDTKQIEESYSQLETIDEYVMEQSFSQDSQKFEDSLSQLEIIEEVVLEKPLQKEEPVTSFGALSMQTEQHSEDEEVQDYRFEEMTVEQVLEENKKLPDEVVLSELNDSSVVTEPIISKETVTTFVPTNSNQIMFEEFMSQITNLAYQNEQILTQNQTLIKQNLEKDQKLEKILYSVEEKSEELQGLATVIEEKDEKLEQMFEEIKSKESGRDAQLMRMIRELQETKKMVAASKERDWKNAIKSLFFKPKSVK</sequence>
<feature type="domain" description="DUF3967" evidence="2">
    <location>
        <begin position="394"/>
        <end position="421"/>
    </location>
</feature>
<evidence type="ECO:0000259" key="2">
    <source>
        <dbReference type="Pfam" id="PF13152"/>
    </source>
</evidence>
<organism evidence="3 4">
    <name type="scientific">Gottfriedia acidiceleris</name>
    <dbReference type="NCBI Taxonomy" id="371036"/>
    <lineage>
        <taxon>Bacteria</taxon>
        <taxon>Bacillati</taxon>
        <taxon>Bacillota</taxon>
        <taxon>Bacilli</taxon>
        <taxon>Bacillales</taxon>
        <taxon>Bacillaceae</taxon>
        <taxon>Gottfriedia</taxon>
    </lineage>
</organism>
<feature type="coiled-coil region" evidence="1">
    <location>
        <begin position="360"/>
        <end position="419"/>
    </location>
</feature>
<reference evidence="3 4" key="1">
    <citation type="submission" date="2022-04" db="EMBL/GenBank/DDBJ databases">
        <title>Mechanism of arsenic methylation and mitigation arsenic toxicity by Bacillus sp. LH14 from an Arsenic-Contaminated Paddy Soil.</title>
        <authorList>
            <person name="Wang D."/>
        </authorList>
    </citation>
    <scope>NUCLEOTIDE SEQUENCE [LARGE SCALE GENOMIC DNA]</scope>
    <source>
        <strain evidence="3 4">LH14</strain>
    </source>
</reference>
<dbReference type="Proteomes" id="UP000830639">
    <property type="component" value="Chromosome"/>
</dbReference>
<keyword evidence="1" id="KW-0175">Coiled coil</keyword>
<proteinExistence type="predicted"/>
<dbReference type="EMBL" id="CP096034">
    <property type="protein sequence ID" value="UPM53230.1"/>
    <property type="molecule type" value="Genomic_DNA"/>
</dbReference>
<keyword evidence="4" id="KW-1185">Reference proteome</keyword>
<protein>
    <submittedName>
        <fullName evidence="3">DUF3967 domain-containing protein</fullName>
    </submittedName>
</protein>
<evidence type="ECO:0000313" key="4">
    <source>
        <dbReference type="Proteomes" id="UP000830639"/>
    </source>
</evidence>
<dbReference type="Pfam" id="PF13152">
    <property type="entry name" value="DUF3967"/>
    <property type="match status" value="1"/>
</dbReference>
<dbReference type="InterPro" id="IPR025052">
    <property type="entry name" value="DUF3967"/>
</dbReference>
<evidence type="ECO:0000256" key="1">
    <source>
        <dbReference type="SAM" id="Coils"/>
    </source>
</evidence>
<accession>A0ABY4JJP2</accession>